<protein>
    <submittedName>
        <fullName evidence="2">Potassium transporter KefB</fullName>
    </submittedName>
</protein>
<feature type="transmembrane region" description="Helical" evidence="1">
    <location>
        <begin position="50"/>
        <end position="71"/>
    </location>
</feature>
<keyword evidence="1" id="KW-1133">Transmembrane helix</keyword>
<feature type="transmembrane region" description="Helical" evidence="1">
    <location>
        <begin position="20"/>
        <end position="38"/>
    </location>
</feature>
<evidence type="ECO:0000313" key="3">
    <source>
        <dbReference type="Proteomes" id="UP000294850"/>
    </source>
</evidence>
<dbReference type="RefSeq" id="WP_131958895.1">
    <property type="nucleotide sequence ID" value="NZ_SMFL01000004.1"/>
</dbReference>
<proteinExistence type="predicted"/>
<sequence>MTQQNELTNGLHPAPLNKRMLKGAGIALILITAFLLSAGESNPAWPKFWMIRPLVIVPLAGAVGGAVYYNLDCLRYQGGWKKVLANVLSLVIYIIGLWMGTILGLDGTMWD</sequence>
<accession>A0A4R5DX32</accession>
<keyword evidence="1" id="KW-0812">Transmembrane</keyword>
<gene>
    <name evidence="2" type="ORF">E0F88_14130</name>
</gene>
<evidence type="ECO:0000313" key="2">
    <source>
        <dbReference type="EMBL" id="TDE15633.1"/>
    </source>
</evidence>
<dbReference type="AlphaFoldDB" id="A0A4R5DX32"/>
<dbReference type="Proteomes" id="UP000294850">
    <property type="component" value="Unassembled WGS sequence"/>
</dbReference>
<keyword evidence="3" id="KW-1185">Reference proteome</keyword>
<dbReference type="EMBL" id="SMFL01000004">
    <property type="protein sequence ID" value="TDE15633.1"/>
    <property type="molecule type" value="Genomic_DNA"/>
</dbReference>
<comment type="caution">
    <text evidence="2">The sequence shown here is derived from an EMBL/GenBank/DDBJ whole genome shotgun (WGS) entry which is preliminary data.</text>
</comment>
<evidence type="ECO:0000256" key="1">
    <source>
        <dbReference type="SAM" id="Phobius"/>
    </source>
</evidence>
<organism evidence="2 3">
    <name type="scientific">Dyadobacter psychrotolerans</name>
    <dbReference type="NCBI Taxonomy" id="2541721"/>
    <lineage>
        <taxon>Bacteria</taxon>
        <taxon>Pseudomonadati</taxon>
        <taxon>Bacteroidota</taxon>
        <taxon>Cytophagia</taxon>
        <taxon>Cytophagales</taxon>
        <taxon>Spirosomataceae</taxon>
        <taxon>Dyadobacter</taxon>
    </lineage>
</organism>
<name>A0A4R5DX32_9BACT</name>
<keyword evidence="1" id="KW-0472">Membrane</keyword>
<reference evidence="2 3" key="1">
    <citation type="submission" date="2019-03" db="EMBL/GenBank/DDBJ databases">
        <title>Dyadobacter AR-3-6 sp. nov., isolated from arctic soil.</title>
        <authorList>
            <person name="Chaudhary D.K."/>
        </authorList>
    </citation>
    <scope>NUCLEOTIDE SEQUENCE [LARGE SCALE GENOMIC DNA]</scope>
    <source>
        <strain evidence="2 3">AR-3-6</strain>
    </source>
</reference>
<feature type="transmembrane region" description="Helical" evidence="1">
    <location>
        <begin position="83"/>
        <end position="105"/>
    </location>
</feature>
<dbReference type="OrthoDB" id="770034at2"/>